<comment type="caution">
    <text evidence="4">The sequence shown here is derived from an EMBL/GenBank/DDBJ whole genome shotgun (WGS) entry which is preliminary data.</text>
</comment>
<evidence type="ECO:0000313" key="4">
    <source>
        <dbReference type="EMBL" id="KGJ52360.1"/>
    </source>
</evidence>
<evidence type="ECO:0000256" key="1">
    <source>
        <dbReference type="ARBA" id="ARBA00006068"/>
    </source>
</evidence>
<dbReference type="Gene3D" id="3.40.190.10">
    <property type="entry name" value="Periplasmic binding protein-like II"/>
    <property type="match status" value="1"/>
</dbReference>
<evidence type="ECO:0000313" key="5">
    <source>
        <dbReference type="Proteomes" id="UP000030008"/>
    </source>
</evidence>
<dbReference type="Pfam" id="PF03816">
    <property type="entry name" value="LytR_cpsA_psr"/>
    <property type="match status" value="1"/>
</dbReference>
<name>A0A099I3W5_CLOIN</name>
<evidence type="ECO:0000259" key="3">
    <source>
        <dbReference type="Pfam" id="PF03816"/>
    </source>
</evidence>
<comment type="similarity">
    <text evidence="1">Belongs to the LytR/CpsA/Psr (LCP) family.</text>
</comment>
<dbReference type="PANTHER" id="PTHR33392">
    <property type="entry name" value="POLYISOPRENYL-TEICHOIC ACID--PEPTIDOGLYCAN TEICHOIC ACID TRANSFERASE TAGU"/>
    <property type="match status" value="1"/>
</dbReference>
<keyword evidence="2" id="KW-1133">Transmembrane helix</keyword>
<dbReference type="AlphaFoldDB" id="A0A099I3W5"/>
<feature type="transmembrane region" description="Helical" evidence="2">
    <location>
        <begin position="39"/>
        <end position="62"/>
    </location>
</feature>
<keyword evidence="2" id="KW-0472">Membrane</keyword>
<dbReference type="InterPro" id="IPR050922">
    <property type="entry name" value="LytR/CpsA/Psr_CW_biosynth"/>
</dbReference>
<protein>
    <submittedName>
        <fullName evidence="4">Transcriptional regulator</fullName>
    </submittedName>
</protein>
<feature type="domain" description="Cell envelope-related transcriptional attenuator" evidence="3">
    <location>
        <begin position="252"/>
        <end position="405"/>
    </location>
</feature>
<sequence>MENKKLKRRSLIIDIIMLAVFLMVSIVSFYIAYSFGLLPIKWVTIAAAIFGLLFLILLLLAFKQMPTWGLVIKRLFLILLVAIVGTFGYFMEKSRTTINKMSKTTKVNDDGTTTITTNLYLITSKTSGIRSEAELADKIIGFQNGSDADNLSFAKTSVSKDISSYTAKEEMDYTTLYDQMEQGNVSAMAISETFYNMSKANIKDFEKNVQILKTYSKTDTIKTKEQKDITKQTFTVYLSGLDSTGSPDQQTRTDTNLLLIVNPVANHIDMVSIPRDALVPNTALNNANDKLTHTGIYGIDTSVDTISQFFGIPVDYYARVSFNSMIEIVDTIGGIDVDVELDFCEQDENRSFKKDDLICLKKGEQHLDGKQALAYSRHRKTEGYDNAGRERAQQRIIKAIINKLISPSALGYVNDLLDVAPNYVITDMPANQITKFVSSELDNMKPWTISSVISDTGVYDSQQVASLNPLEGPYDVYLFNKDEVHAVVNAYDGASNQLQMESFHFNMDDLYRDTPPINDDPNIIWDTMASTPH</sequence>
<keyword evidence="2" id="KW-0812">Transmembrane</keyword>
<dbReference type="Proteomes" id="UP000030008">
    <property type="component" value="Unassembled WGS sequence"/>
</dbReference>
<organism evidence="4 5">
    <name type="scientific">Clostridium innocuum</name>
    <dbReference type="NCBI Taxonomy" id="1522"/>
    <lineage>
        <taxon>Bacteria</taxon>
        <taxon>Bacillati</taxon>
        <taxon>Bacillota</taxon>
        <taxon>Clostridia</taxon>
        <taxon>Eubacteriales</taxon>
        <taxon>Clostridiaceae</taxon>
        <taxon>Clostridium</taxon>
    </lineage>
</organism>
<feature type="transmembrane region" description="Helical" evidence="2">
    <location>
        <begin position="12"/>
        <end position="33"/>
    </location>
</feature>
<dbReference type="InterPro" id="IPR004474">
    <property type="entry name" value="LytR_CpsA_psr"/>
</dbReference>
<dbReference type="EMBL" id="JQIF01000069">
    <property type="protein sequence ID" value="KGJ52360.1"/>
    <property type="molecule type" value="Genomic_DNA"/>
</dbReference>
<dbReference type="PANTHER" id="PTHR33392:SF6">
    <property type="entry name" value="POLYISOPRENYL-TEICHOIC ACID--PEPTIDOGLYCAN TEICHOIC ACID TRANSFERASE TAGU"/>
    <property type="match status" value="1"/>
</dbReference>
<evidence type="ECO:0000256" key="2">
    <source>
        <dbReference type="SAM" id="Phobius"/>
    </source>
</evidence>
<accession>A0A099I3W5</accession>
<proteinExistence type="inferred from homology"/>
<dbReference type="RefSeq" id="WP_009270936.1">
    <property type="nucleotide sequence ID" value="NZ_BAABXQ010000006.1"/>
</dbReference>
<dbReference type="NCBIfam" id="TIGR00350">
    <property type="entry name" value="lytR_cpsA_psr"/>
    <property type="match status" value="1"/>
</dbReference>
<feature type="transmembrane region" description="Helical" evidence="2">
    <location>
        <begin position="74"/>
        <end position="91"/>
    </location>
</feature>
<gene>
    <name evidence="4" type="ORF">CIAN88_15055</name>
</gene>
<dbReference type="Gene3D" id="3.40.630.190">
    <property type="entry name" value="LCP protein"/>
    <property type="match status" value="1"/>
</dbReference>
<dbReference type="SUPFAM" id="SSF53850">
    <property type="entry name" value="Periplasmic binding protein-like II"/>
    <property type="match status" value="1"/>
</dbReference>
<reference evidence="4 5" key="1">
    <citation type="submission" date="2014-08" db="EMBL/GenBank/DDBJ databases">
        <title>Clostridium innocuum, an unnegligible vancomycin-resistant pathogen causing extra-intestinal infections.</title>
        <authorList>
            <person name="Feng Y."/>
            <person name="Chiu C.-H."/>
        </authorList>
    </citation>
    <scope>NUCLEOTIDE SEQUENCE [LARGE SCALE GENOMIC DNA]</scope>
    <source>
        <strain evidence="4 5">AN88</strain>
    </source>
</reference>